<dbReference type="RefSeq" id="WP_311728194.1">
    <property type="nucleotide sequence ID" value="NZ_JAVRFD010000021.1"/>
</dbReference>
<dbReference type="InterPro" id="IPR046904">
    <property type="entry name" value="ABC-3C_MC2"/>
</dbReference>
<dbReference type="Proteomes" id="UP001180754">
    <property type="component" value="Unassembled WGS sequence"/>
</dbReference>
<protein>
    <submittedName>
        <fullName evidence="1">Threonine transporter</fullName>
    </submittedName>
</protein>
<dbReference type="EMBL" id="JAVRFD010000021">
    <property type="protein sequence ID" value="MDT0547670.1"/>
    <property type="molecule type" value="Genomic_DNA"/>
</dbReference>
<comment type="caution">
    <text evidence="1">The sequence shown here is derived from an EMBL/GenBank/DDBJ whole genome shotgun (WGS) entry which is preliminary data.</text>
</comment>
<accession>A0ABU2XP11</accession>
<dbReference type="Pfam" id="PF20288">
    <property type="entry name" value="MC2"/>
    <property type="match status" value="1"/>
</dbReference>
<reference evidence="1" key="1">
    <citation type="submission" date="2024-05" db="EMBL/GenBank/DDBJ databases">
        <title>30 novel species of actinomycetes from the DSMZ collection.</title>
        <authorList>
            <person name="Nouioui I."/>
        </authorList>
    </citation>
    <scope>NUCLEOTIDE SEQUENCE</scope>
    <source>
        <strain evidence="1">DSM 41529</strain>
    </source>
</reference>
<evidence type="ECO:0000313" key="2">
    <source>
        <dbReference type="Proteomes" id="UP001180754"/>
    </source>
</evidence>
<sequence>MNPLNSPLEVGVRALVLLAESHPEPMDIARLVALDHVVLHSGEFNGPPSLHPNLPARGGELGMKRAVLEEALLVLIRAGLAGIVDDSEGLMYRATDRGPVFVDVLEASYVESLRERAEWAVHRFAARSDARTATQEIIERASAELARSGAGHE</sequence>
<proteinExistence type="predicted"/>
<keyword evidence="2" id="KW-1185">Reference proteome</keyword>
<name>A0ABU2XP11_9ACTN</name>
<gene>
    <name evidence="1" type="ORF">RND15_34000</name>
</gene>
<evidence type="ECO:0000313" key="1">
    <source>
        <dbReference type="EMBL" id="MDT0547670.1"/>
    </source>
</evidence>
<organism evidence="1 2">
    <name type="scientific">Streptomyces lonegramiae</name>
    <dbReference type="NCBI Taxonomy" id="3075524"/>
    <lineage>
        <taxon>Bacteria</taxon>
        <taxon>Bacillati</taxon>
        <taxon>Actinomycetota</taxon>
        <taxon>Actinomycetes</taxon>
        <taxon>Kitasatosporales</taxon>
        <taxon>Streptomycetaceae</taxon>
        <taxon>Streptomyces</taxon>
    </lineage>
</organism>